<dbReference type="Proteomes" id="UP001362999">
    <property type="component" value="Unassembled WGS sequence"/>
</dbReference>
<dbReference type="EMBL" id="JAWWNJ010000001">
    <property type="protein sequence ID" value="KAK7065072.1"/>
    <property type="molecule type" value="Genomic_DNA"/>
</dbReference>
<gene>
    <name evidence="1" type="ORF">R3P38DRAFT_2827766</name>
</gene>
<evidence type="ECO:0000313" key="2">
    <source>
        <dbReference type="Proteomes" id="UP001362999"/>
    </source>
</evidence>
<reference evidence="1 2" key="1">
    <citation type="journal article" date="2024" name="J Genomics">
        <title>Draft genome sequencing and assembly of Favolaschia claudopus CIRM-BRFM 2984 isolated from oak limbs.</title>
        <authorList>
            <person name="Navarro D."/>
            <person name="Drula E."/>
            <person name="Chaduli D."/>
            <person name="Cazenave R."/>
            <person name="Ahrendt S."/>
            <person name="Wang J."/>
            <person name="Lipzen A."/>
            <person name="Daum C."/>
            <person name="Barry K."/>
            <person name="Grigoriev I.V."/>
            <person name="Favel A."/>
            <person name="Rosso M.N."/>
            <person name="Martin F."/>
        </authorList>
    </citation>
    <scope>NUCLEOTIDE SEQUENCE [LARGE SCALE GENOMIC DNA]</scope>
    <source>
        <strain evidence="1 2">CIRM-BRFM 2984</strain>
    </source>
</reference>
<protein>
    <recommendedName>
        <fullName evidence="3">F-box domain-containing protein</fullName>
    </recommendedName>
</protein>
<comment type="caution">
    <text evidence="1">The sequence shown here is derived from an EMBL/GenBank/DDBJ whole genome shotgun (WGS) entry which is preliminary data.</text>
</comment>
<organism evidence="1 2">
    <name type="scientific">Favolaschia claudopus</name>
    <dbReference type="NCBI Taxonomy" id="2862362"/>
    <lineage>
        <taxon>Eukaryota</taxon>
        <taxon>Fungi</taxon>
        <taxon>Dikarya</taxon>
        <taxon>Basidiomycota</taxon>
        <taxon>Agaricomycotina</taxon>
        <taxon>Agaricomycetes</taxon>
        <taxon>Agaricomycetidae</taxon>
        <taxon>Agaricales</taxon>
        <taxon>Marasmiineae</taxon>
        <taxon>Mycenaceae</taxon>
        <taxon>Favolaschia</taxon>
    </lineage>
</organism>
<accession>A0AAW0EI08</accession>
<evidence type="ECO:0008006" key="3">
    <source>
        <dbReference type="Google" id="ProtNLM"/>
    </source>
</evidence>
<proteinExistence type="predicted"/>
<dbReference type="AlphaFoldDB" id="A0AAW0EI08"/>
<sequence length="306" mass="35065">MPVQSKLLSIPADIHYLLLSILPDFRDLAALILTHRCFYGVFKTGEKTLLEAVARNFLGAFYDEAVALAYEKRPSHRRRKRRSTPLTSKIARSIKRSNHVLESLERIVYGLLKTDKHLYLQDPYNYIGEKTLGENFAELASFTFTAIPSFEESLKMTAAGYRIWRFTLLHETEHVPFLMKLPLSELLELNHYVSGLVKLIWAMLGEGGSHHDADYVQGVLATGPWNILRRWNALLEGDMEEFYEGPYGEHYEGFFTSALFEVMDRKQLGSTDLYAYKSIFDGDKETRELLRNLAAKENGVDVETDA</sequence>
<keyword evidence="2" id="KW-1185">Reference proteome</keyword>
<evidence type="ECO:0000313" key="1">
    <source>
        <dbReference type="EMBL" id="KAK7065072.1"/>
    </source>
</evidence>
<name>A0AAW0EI08_9AGAR</name>